<keyword evidence="5 8" id="KW-0862">Zinc</keyword>
<gene>
    <name evidence="11" type="ORF">C8Q71DRAFT_737557</name>
</gene>
<reference evidence="11 12" key="1">
    <citation type="journal article" date="2021" name="Environ. Microbiol.">
        <title>Gene family expansions and transcriptome signatures uncover fungal adaptations to wood decay.</title>
        <authorList>
            <person name="Hage H."/>
            <person name="Miyauchi S."/>
            <person name="Viragh M."/>
            <person name="Drula E."/>
            <person name="Min B."/>
            <person name="Chaduli D."/>
            <person name="Navarro D."/>
            <person name="Favel A."/>
            <person name="Norest M."/>
            <person name="Lesage-Meessen L."/>
            <person name="Balint B."/>
            <person name="Merenyi Z."/>
            <person name="de Eugenio L."/>
            <person name="Morin E."/>
            <person name="Martinez A.T."/>
            <person name="Baldrian P."/>
            <person name="Stursova M."/>
            <person name="Martinez M.J."/>
            <person name="Novotny C."/>
            <person name="Magnuson J.K."/>
            <person name="Spatafora J.W."/>
            <person name="Maurice S."/>
            <person name="Pangilinan J."/>
            <person name="Andreopoulos W."/>
            <person name="LaButti K."/>
            <person name="Hundley H."/>
            <person name="Na H."/>
            <person name="Kuo A."/>
            <person name="Barry K."/>
            <person name="Lipzen A."/>
            <person name="Henrissat B."/>
            <person name="Riley R."/>
            <person name="Ahrendt S."/>
            <person name="Nagy L.G."/>
            <person name="Grigoriev I.V."/>
            <person name="Martin F."/>
            <person name="Rosso M.N."/>
        </authorList>
    </citation>
    <scope>NUCLEOTIDE SEQUENCE [LARGE SCALE GENOMIC DNA]</scope>
    <source>
        <strain evidence="11 12">CIRM-BRFM 1785</strain>
    </source>
</reference>
<keyword evidence="12" id="KW-1185">Reference proteome</keyword>
<dbReference type="SUPFAM" id="SSF55486">
    <property type="entry name" value="Metalloproteases ('zincins'), catalytic domain"/>
    <property type="match status" value="1"/>
</dbReference>
<evidence type="ECO:0000256" key="6">
    <source>
        <dbReference type="ARBA" id="ARBA00023049"/>
    </source>
</evidence>
<evidence type="ECO:0000256" key="2">
    <source>
        <dbReference type="ARBA" id="ARBA00022670"/>
    </source>
</evidence>
<comment type="caution">
    <text evidence="11">The sequence shown here is derived from an EMBL/GenBank/DDBJ whole genome shotgun (WGS) entry which is preliminary data.</text>
</comment>
<dbReference type="InterPro" id="IPR045090">
    <property type="entry name" value="Pept_M3A_M3B"/>
</dbReference>
<dbReference type="PANTHER" id="PTHR11804:SF84">
    <property type="entry name" value="SACCHAROLYSIN"/>
    <property type="match status" value="1"/>
</dbReference>
<accession>A0ABQ8KTD2</accession>
<evidence type="ECO:0000256" key="4">
    <source>
        <dbReference type="ARBA" id="ARBA00022801"/>
    </source>
</evidence>
<keyword evidence="4 8" id="KW-0378">Hydrolase</keyword>
<keyword evidence="3 8" id="KW-0479">Metal-binding</keyword>
<dbReference type="GeneID" id="72003332"/>
<evidence type="ECO:0000313" key="12">
    <source>
        <dbReference type="Proteomes" id="UP000814176"/>
    </source>
</evidence>
<evidence type="ECO:0000256" key="1">
    <source>
        <dbReference type="ARBA" id="ARBA00006040"/>
    </source>
</evidence>
<dbReference type="PANTHER" id="PTHR11804">
    <property type="entry name" value="PROTEASE M3 THIMET OLIGOPEPTIDASE-RELATED"/>
    <property type="match status" value="1"/>
</dbReference>
<dbReference type="EMBL" id="JADCUA010000003">
    <property type="protein sequence ID" value="KAH9841542.1"/>
    <property type="molecule type" value="Genomic_DNA"/>
</dbReference>
<keyword evidence="2 8" id="KW-0645">Protease</keyword>
<sequence>MRGSVVTQQARWIAGRRRSLPFPRLGSTASLSLSARQTPPGAPPITRAPSLRDLYPHRSQSTLSPLSARPFSTAFSLAPTSSTMASFTPPQAAPTWTHSADDVLRLTKEAIANDTTALDKVAALKPEDCNFETVFLALAEAETAIDAAVEPLSFYQNVSPSKELRDASNEAEVLVRDYGVDASMRLDVFQAKLAAEKNIKASGQKLDAEEQRLVDKMLLDGKRAGLALPEAQRDELMKLKKELSQASLEFSKNFNEENSTVTFTIEQLKGVPADVTSGYTKRTDGGKEVYDVTMKTPDIFPIFRMAENPETRRLASEAYDRRLEINAPLLDKMLGLRRKIASILGYPTWADYITEVKMAKDSKTVIEFLDDLEQKLRPIGARERVTLLALKQEEHAAKGYPFDGELYMSDFWYYSRRLLERELELDDQKVKEHFPVNKVVPAILEIYQQLLGVQFVEVKSETLWHPDVQQFAVWENGAKDESGFVGYCYLDLFPREAKYSHAAVWPLLPGYTRRDGKRSYPLAAMVANLAKPTPTTPALMQHSDVVTFFHEMGHVFHGLLSKTRFARFHGTAVARDFVEAPSQMLENWCFEPPVLEKMSSHYETKKPLPRDLIDKIIKSRYVNVGLYYLRQVFFAKFDIKVHTDKEATDYTALWNDLREAITTVKFKQRAAGQGSFNHIAGGYDAGYYGYTYSLVFAADMYATVFKPDPLDPARGAKYRDAILRPGGSREEDDSLKEFLGRPPNSEAFVRELFGHTGSAGSNL</sequence>
<evidence type="ECO:0000256" key="9">
    <source>
        <dbReference type="SAM" id="MobiDB-lite"/>
    </source>
</evidence>
<dbReference type="Proteomes" id="UP000814176">
    <property type="component" value="Unassembled WGS sequence"/>
</dbReference>
<dbReference type="CDD" id="cd06455">
    <property type="entry name" value="M3A_TOP"/>
    <property type="match status" value="1"/>
</dbReference>
<feature type="domain" description="Peptidase M3A/M3B catalytic" evidence="10">
    <location>
        <begin position="306"/>
        <end position="751"/>
    </location>
</feature>
<evidence type="ECO:0000256" key="3">
    <source>
        <dbReference type="ARBA" id="ARBA00022723"/>
    </source>
</evidence>
<comment type="function">
    <text evidence="7">Cleaves proteins, imported into the mitochondrion, to their mature size. While most mitochondrial precursor proteins are processed to the mature form in one step by mitochondrial processing peptidase (MPP), the sequential cleavage by MIP of an octapeptide after initial processing by MPP is a required step for a subgroup of nuclear-encoded precursor proteins destined for the matrix or the inner membrane.</text>
</comment>
<name>A0ABQ8KTD2_9APHY</name>
<dbReference type="InterPro" id="IPR024079">
    <property type="entry name" value="MetalloPept_cat_dom_sf"/>
</dbReference>
<dbReference type="InterPro" id="IPR024077">
    <property type="entry name" value="Neurolysin/TOP_dom2"/>
</dbReference>
<dbReference type="RefSeq" id="XP_047782841.1">
    <property type="nucleotide sequence ID" value="XM_047922600.1"/>
</dbReference>
<evidence type="ECO:0000313" key="11">
    <source>
        <dbReference type="EMBL" id="KAH9841542.1"/>
    </source>
</evidence>
<keyword evidence="6 8" id="KW-0482">Metalloprotease</keyword>
<dbReference type="Gene3D" id="1.20.1050.40">
    <property type="entry name" value="Endopeptidase. Chain P, domain 1"/>
    <property type="match status" value="1"/>
</dbReference>
<proteinExistence type="inferred from homology"/>
<dbReference type="InterPro" id="IPR001567">
    <property type="entry name" value="Pept_M3A_M3B_dom"/>
</dbReference>
<evidence type="ECO:0000256" key="8">
    <source>
        <dbReference type="RuleBase" id="RU003435"/>
    </source>
</evidence>
<comment type="similarity">
    <text evidence="1 8">Belongs to the peptidase M3 family.</text>
</comment>
<dbReference type="Pfam" id="PF01432">
    <property type="entry name" value="Peptidase_M3"/>
    <property type="match status" value="1"/>
</dbReference>
<comment type="cofactor">
    <cofactor evidence="8">
        <name>Zn(2+)</name>
        <dbReference type="ChEBI" id="CHEBI:29105"/>
    </cofactor>
    <text evidence="8">Binds 1 zinc ion.</text>
</comment>
<evidence type="ECO:0000259" key="10">
    <source>
        <dbReference type="Pfam" id="PF01432"/>
    </source>
</evidence>
<organism evidence="11 12">
    <name type="scientific">Rhodofomes roseus</name>
    <dbReference type="NCBI Taxonomy" id="34475"/>
    <lineage>
        <taxon>Eukaryota</taxon>
        <taxon>Fungi</taxon>
        <taxon>Dikarya</taxon>
        <taxon>Basidiomycota</taxon>
        <taxon>Agaricomycotina</taxon>
        <taxon>Agaricomycetes</taxon>
        <taxon>Polyporales</taxon>
        <taxon>Rhodofomes</taxon>
    </lineage>
</organism>
<dbReference type="Gene3D" id="1.10.1370.10">
    <property type="entry name" value="Neurolysin, domain 3"/>
    <property type="match status" value="1"/>
</dbReference>
<dbReference type="InterPro" id="IPR024080">
    <property type="entry name" value="Neurolysin/TOP_N"/>
</dbReference>
<dbReference type="Gene3D" id="3.40.390.10">
    <property type="entry name" value="Collagenase (Catalytic Domain)"/>
    <property type="match status" value="1"/>
</dbReference>
<evidence type="ECO:0000256" key="7">
    <source>
        <dbReference type="ARBA" id="ARBA00025208"/>
    </source>
</evidence>
<protein>
    <submittedName>
        <fullName evidence="11">Metalloprotease</fullName>
    </submittedName>
</protein>
<evidence type="ECO:0000256" key="5">
    <source>
        <dbReference type="ARBA" id="ARBA00022833"/>
    </source>
</evidence>
<feature type="region of interest" description="Disordered" evidence="9">
    <location>
        <begin position="31"/>
        <end position="51"/>
    </location>
</feature>
<dbReference type="GO" id="GO:0008237">
    <property type="term" value="F:metallopeptidase activity"/>
    <property type="evidence" value="ECO:0007669"/>
    <property type="project" value="UniProtKB-KW"/>
</dbReference>